<feature type="compositionally biased region" description="Acidic residues" evidence="1">
    <location>
        <begin position="274"/>
        <end position="283"/>
    </location>
</feature>
<proteinExistence type="predicted"/>
<reference evidence="3" key="1">
    <citation type="submission" date="2022-07" db="EMBL/GenBank/DDBJ databases">
        <authorList>
            <person name="Macas J."/>
            <person name="Novak P."/>
            <person name="Neumann P."/>
        </authorList>
    </citation>
    <scope>NUCLEOTIDE SEQUENCE</scope>
</reference>
<evidence type="ECO:0000256" key="1">
    <source>
        <dbReference type="SAM" id="MobiDB-lite"/>
    </source>
</evidence>
<dbReference type="Proteomes" id="UP001152523">
    <property type="component" value="Unassembled WGS sequence"/>
</dbReference>
<dbReference type="EMBL" id="CAMAPF010001051">
    <property type="protein sequence ID" value="CAH9143402.1"/>
    <property type="molecule type" value="Genomic_DNA"/>
</dbReference>
<accession>A0AAV0G7Q5</accession>
<dbReference type="PANTHER" id="PTHR32094:SF5">
    <property type="entry name" value="FANCONI ANEMIA GROUP E PROTEIN"/>
    <property type="match status" value="1"/>
</dbReference>
<comment type="caution">
    <text evidence="3">The sequence shown here is derived from an EMBL/GenBank/DDBJ whole genome shotgun (WGS) entry which is preliminary data.</text>
</comment>
<dbReference type="Gene3D" id="1.25.40.480">
    <property type="match status" value="1"/>
</dbReference>
<dbReference type="GO" id="GO:0036297">
    <property type="term" value="P:interstrand cross-link repair"/>
    <property type="evidence" value="ECO:0007669"/>
    <property type="project" value="InterPro"/>
</dbReference>
<dbReference type="AlphaFoldDB" id="A0AAV0G7Q5"/>
<gene>
    <name evidence="3" type="ORF">CEPIT_LOCUS40640</name>
</gene>
<name>A0AAV0G7Q5_9ASTE</name>
<feature type="domain" description="Fanconi Anaemia group E protein C-terminal" evidence="2">
    <location>
        <begin position="377"/>
        <end position="564"/>
    </location>
</feature>
<sequence length="567" mass="63505">MVLQTIKDFRYVQCIHSGFGSFAIRRYDGQRQGFEPTVALIVLPLHYKVIRFASSRRHLEPRLSPKPISVLPDQSPAGKMKMESWVPLFNIFLNSTCPETDASLWLQQSFKLASPSISTTSFISLLTRNIDVNIVDPPSPSNHTKSVMWIRTLPDAVQARILSFLSYESGKFRKRDLCSLAEKTLRDGLELDFWVKSAAQQLLDVVSDSKCERASCSELEDEFGSLPAWLKDVAGKSDKVLPWLPISRNELISRMQFSSSSENDDLVVEIEEDKEDNLDEVMEEGSVSSSEDDASLDPGVEKMAACLKLKILNSESTFHTIEMAREIQRLTKGGGNDALAILSLIEPWKADDETVSILISHLVGEKEDEHVWSSFILCSFVLPKLLELHEPASRVLITAIVEYCKVYQKAAEYALLLPLMLKNGGINNPICDVITRIVKECLHPGQASSLCQRLICEQEVDPKLICLPCHQCLIGSEMVWTESLFVLMQNILNHDIPLTQDSVDRLVYCACECARKFSKSLKFCNFLLCLVNKCGPLLKTQKVALMDAVSHTSTLVTKSILSKLSSL</sequence>
<dbReference type="PANTHER" id="PTHR32094">
    <property type="entry name" value="FANCONI ANEMIA GROUP E PROTEIN"/>
    <property type="match status" value="1"/>
</dbReference>
<feature type="region of interest" description="Disordered" evidence="1">
    <location>
        <begin position="274"/>
        <end position="295"/>
    </location>
</feature>
<dbReference type="InterPro" id="IPR039685">
    <property type="entry name" value="FANCE"/>
</dbReference>
<evidence type="ECO:0000313" key="3">
    <source>
        <dbReference type="EMBL" id="CAH9143402.1"/>
    </source>
</evidence>
<dbReference type="GO" id="GO:0043240">
    <property type="term" value="C:Fanconi anaemia nuclear complex"/>
    <property type="evidence" value="ECO:0007669"/>
    <property type="project" value="InterPro"/>
</dbReference>
<protein>
    <recommendedName>
        <fullName evidence="2">Fanconi Anaemia group E protein C-terminal domain-containing protein</fullName>
    </recommendedName>
</protein>
<evidence type="ECO:0000259" key="2">
    <source>
        <dbReference type="Pfam" id="PF11510"/>
    </source>
</evidence>
<dbReference type="Pfam" id="PF11510">
    <property type="entry name" value="FA_FANCE"/>
    <property type="match status" value="1"/>
</dbReference>
<keyword evidence="4" id="KW-1185">Reference proteome</keyword>
<dbReference type="InterPro" id="IPR021025">
    <property type="entry name" value="Fanconi_anaemia_gr_E_prot_C"/>
</dbReference>
<organism evidence="3 4">
    <name type="scientific">Cuscuta epithymum</name>
    <dbReference type="NCBI Taxonomy" id="186058"/>
    <lineage>
        <taxon>Eukaryota</taxon>
        <taxon>Viridiplantae</taxon>
        <taxon>Streptophyta</taxon>
        <taxon>Embryophyta</taxon>
        <taxon>Tracheophyta</taxon>
        <taxon>Spermatophyta</taxon>
        <taxon>Magnoliopsida</taxon>
        <taxon>eudicotyledons</taxon>
        <taxon>Gunneridae</taxon>
        <taxon>Pentapetalae</taxon>
        <taxon>asterids</taxon>
        <taxon>lamiids</taxon>
        <taxon>Solanales</taxon>
        <taxon>Convolvulaceae</taxon>
        <taxon>Cuscuteae</taxon>
        <taxon>Cuscuta</taxon>
        <taxon>Cuscuta subgen. Cuscuta</taxon>
    </lineage>
</organism>
<evidence type="ECO:0000313" key="4">
    <source>
        <dbReference type="Proteomes" id="UP001152523"/>
    </source>
</evidence>